<evidence type="ECO:0000313" key="5">
    <source>
        <dbReference type="EMBL" id="MBA4866811.1"/>
    </source>
</evidence>
<feature type="region of interest" description="Disordered" evidence="1">
    <location>
        <begin position="372"/>
        <end position="451"/>
    </location>
</feature>
<organism evidence="5 6">
    <name type="scientific">Streptomyces himalayensis subsp. aureolus</name>
    <dbReference type="NCBI Taxonomy" id="2758039"/>
    <lineage>
        <taxon>Bacteria</taxon>
        <taxon>Bacillati</taxon>
        <taxon>Actinomycetota</taxon>
        <taxon>Actinomycetes</taxon>
        <taxon>Kitasatosporales</taxon>
        <taxon>Streptomycetaceae</taxon>
        <taxon>Streptomyces</taxon>
        <taxon>Streptomyces himalayensis</taxon>
    </lineage>
</organism>
<feature type="signal peptide" evidence="3">
    <location>
        <begin position="1"/>
        <end position="35"/>
    </location>
</feature>
<accession>A0A7W2D8P6</accession>
<keyword evidence="2" id="KW-1133">Transmembrane helix</keyword>
<keyword evidence="2" id="KW-0812">Transmembrane</keyword>
<evidence type="ECO:0000313" key="6">
    <source>
        <dbReference type="Proteomes" id="UP000586976"/>
    </source>
</evidence>
<feature type="domain" description="Choice-of-anchor A" evidence="4">
    <location>
        <begin position="49"/>
        <end position="352"/>
    </location>
</feature>
<dbReference type="NCBIfam" id="TIGR04215">
    <property type="entry name" value="choice_anch_A"/>
    <property type="match status" value="1"/>
</dbReference>
<dbReference type="InterPro" id="IPR006311">
    <property type="entry name" value="TAT_signal"/>
</dbReference>
<feature type="chain" id="PRO_5031565662" evidence="3">
    <location>
        <begin position="36"/>
        <end position="484"/>
    </location>
</feature>
<feature type="transmembrane region" description="Helical" evidence="2">
    <location>
        <begin position="459"/>
        <end position="479"/>
    </location>
</feature>
<evidence type="ECO:0000256" key="1">
    <source>
        <dbReference type="SAM" id="MobiDB-lite"/>
    </source>
</evidence>
<comment type="caution">
    <text evidence="5">The sequence shown here is derived from an EMBL/GenBank/DDBJ whole genome shotgun (WGS) entry which is preliminary data.</text>
</comment>
<proteinExistence type="predicted"/>
<gene>
    <name evidence="5" type="ORF">H1V43_37055</name>
</gene>
<dbReference type="InterPro" id="IPR026588">
    <property type="entry name" value="Choice_anch_A"/>
</dbReference>
<feature type="compositionally biased region" description="Low complexity" evidence="1">
    <location>
        <begin position="387"/>
        <end position="427"/>
    </location>
</feature>
<name>A0A7W2D8P6_9ACTN</name>
<dbReference type="RefSeq" id="WP_181868165.1">
    <property type="nucleotide sequence ID" value="NZ_JACEQY010000075.1"/>
</dbReference>
<keyword evidence="3" id="KW-0732">Signal</keyword>
<keyword evidence="6" id="KW-1185">Reference proteome</keyword>
<dbReference type="Proteomes" id="UP000586976">
    <property type="component" value="Unassembled WGS sequence"/>
</dbReference>
<dbReference type="AlphaFoldDB" id="A0A7W2D8P6"/>
<reference evidence="5 6" key="1">
    <citation type="submission" date="2020-07" db="EMBL/GenBank/DDBJ databases">
        <title>Streptomyces isolated from Indian soil.</title>
        <authorList>
            <person name="Mandal S."/>
            <person name="Maiti P.K."/>
        </authorList>
    </citation>
    <scope>NUCLEOTIDE SEQUENCE [LARGE SCALE GENOMIC DNA]</scope>
    <source>
        <strain evidence="5 6">PSKA54</strain>
    </source>
</reference>
<protein>
    <submittedName>
        <fullName evidence="5">Choice-of-anchor A family protein</fullName>
    </submittedName>
</protein>
<evidence type="ECO:0000256" key="2">
    <source>
        <dbReference type="SAM" id="Phobius"/>
    </source>
</evidence>
<dbReference type="Pfam" id="PF20597">
    <property type="entry name" value="pAdhesive_15"/>
    <property type="match status" value="1"/>
</dbReference>
<dbReference type="PROSITE" id="PS51318">
    <property type="entry name" value="TAT"/>
    <property type="match status" value="1"/>
</dbReference>
<feature type="compositionally biased region" description="Pro residues" evidence="1">
    <location>
        <begin position="428"/>
        <end position="446"/>
    </location>
</feature>
<keyword evidence="2" id="KW-0472">Membrane</keyword>
<evidence type="ECO:0000256" key="3">
    <source>
        <dbReference type="SAM" id="SignalP"/>
    </source>
</evidence>
<sequence length="484" mass="49032">MKKIRRRFASAVGGACAAVLALTGAAVLHPGVAAAGTIMQTTLSIGNPVDGNHGFGVISEGDMMLGSTETEGNVAVGGDLSYGANYNVSLHTTGSFTAPGDAEPTALLIEGAVDYPDGNPAGVLRVLNNGYVKIGDLSGSDVLTEDSNGASVNTRVVATGAAYDSVPRIELSTRQPAASVGPVSGLLDFASLFARYRERSSTLARCNSTVQLLDASGDPLADQSTVPPGSNIRISLATDRTNVLRLTGAMLNNISTLTFLNRPTTSGPLVIVVDTTAGGGSFAWNTPTMAGVTGSDAPYILWNYPDATSVTLTTGDSIEGTIYAPRAHLSDLIPSNIEGDVIANRFTAGPPVGGNAGEIHEFPFDADLECVTGTVEPTPEPSPTCPTPTATEPGVSTTTPSTPGVTQPGPTPSASQPGATPSTTQPGATPPGTAPPREPTPKPTCPPQLADTGSGSAPVYLAAAAALLTAAVGGVLLLWRRFKG</sequence>
<dbReference type="EMBL" id="JACEQY010000075">
    <property type="protein sequence ID" value="MBA4866811.1"/>
    <property type="molecule type" value="Genomic_DNA"/>
</dbReference>
<evidence type="ECO:0000259" key="4">
    <source>
        <dbReference type="Pfam" id="PF20597"/>
    </source>
</evidence>